<dbReference type="GO" id="GO:0046872">
    <property type="term" value="F:metal ion binding"/>
    <property type="evidence" value="ECO:0007669"/>
    <property type="project" value="UniProtKB-KW"/>
</dbReference>
<gene>
    <name evidence="10" type="ORF">Vafri_10638</name>
</gene>
<dbReference type="Gene3D" id="3.30.1490.100">
    <property type="entry name" value="DNA polymerase, Y-family, little finger domain"/>
    <property type="match status" value="1"/>
</dbReference>
<keyword evidence="4" id="KW-0227">DNA damage</keyword>
<keyword evidence="2" id="KW-0808">Transferase</keyword>
<dbReference type="EMBL" id="BNCO01000020">
    <property type="protein sequence ID" value="GIL54941.1"/>
    <property type="molecule type" value="Genomic_DNA"/>
</dbReference>
<keyword evidence="3" id="KW-0479">Metal-binding</keyword>
<dbReference type="GO" id="GO:0035861">
    <property type="term" value="C:site of double-strand break"/>
    <property type="evidence" value="ECO:0007669"/>
    <property type="project" value="TreeGrafter"/>
</dbReference>
<dbReference type="GO" id="GO:0003684">
    <property type="term" value="F:damaged DNA binding"/>
    <property type="evidence" value="ECO:0007669"/>
    <property type="project" value="InterPro"/>
</dbReference>
<feature type="region of interest" description="Disordered" evidence="8">
    <location>
        <begin position="729"/>
        <end position="765"/>
    </location>
</feature>
<feature type="region of interest" description="Disordered" evidence="8">
    <location>
        <begin position="791"/>
        <end position="843"/>
    </location>
</feature>
<dbReference type="InterPro" id="IPR043128">
    <property type="entry name" value="Rev_trsase/Diguanyl_cyclase"/>
</dbReference>
<dbReference type="GO" id="GO:0042276">
    <property type="term" value="P:error-prone translesion synthesis"/>
    <property type="evidence" value="ECO:0007669"/>
    <property type="project" value="TreeGrafter"/>
</dbReference>
<comment type="subcellular location">
    <subcellularLocation>
        <location evidence="1">Nucleus</location>
    </subcellularLocation>
</comment>
<dbReference type="InterPro" id="IPR036775">
    <property type="entry name" value="DNA_pol_Y-fam_lit_finger_sf"/>
</dbReference>
<evidence type="ECO:0000313" key="11">
    <source>
        <dbReference type="Proteomes" id="UP000747399"/>
    </source>
</evidence>
<keyword evidence="11" id="KW-1185">Reference proteome</keyword>
<feature type="compositionally biased region" description="Low complexity" evidence="8">
    <location>
        <begin position="415"/>
        <end position="424"/>
    </location>
</feature>
<proteinExistence type="predicted"/>
<keyword evidence="6" id="KW-0539">Nucleus</keyword>
<dbReference type="SUPFAM" id="SSF56672">
    <property type="entry name" value="DNA/RNA polymerases"/>
    <property type="match status" value="1"/>
</dbReference>
<dbReference type="GO" id="GO:0005657">
    <property type="term" value="C:replication fork"/>
    <property type="evidence" value="ECO:0007669"/>
    <property type="project" value="TreeGrafter"/>
</dbReference>
<keyword evidence="5" id="KW-0234">DNA repair</keyword>
<comment type="caution">
    <text evidence="10">The sequence shown here is derived from an EMBL/GenBank/DDBJ whole genome shotgun (WGS) entry which is preliminary data.</text>
</comment>
<dbReference type="GO" id="GO:0005634">
    <property type="term" value="C:nucleus"/>
    <property type="evidence" value="ECO:0007669"/>
    <property type="project" value="UniProtKB-SubCell"/>
</dbReference>
<dbReference type="Pfam" id="PF11799">
    <property type="entry name" value="IMS_C"/>
    <property type="match status" value="1"/>
</dbReference>
<dbReference type="PROSITE" id="PS50173">
    <property type="entry name" value="UMUC"/>
    <property type="match status" value="1"/>
</dbReference>
<feature type="compositionally biased region" description="Basic and acidic residues" evidence="8">
    <location>
        <begin position="444"/>
        <end position="454"/>
    </location>
</feature>
<evidence type="ECO:0000256" key="4">
    <source>
        <dbReference type="ARBA" id="ARBA00022763"/>
    </source>
</evidence>
<dbReference type="GO" id="GO:0003887">
    <property type="term" value="F:DNA-directed DNA polymerase activity"/>
    <property type="evidence" value="ECO:0007669"/>
    <property type="project" value="TreeGrafter"/>
</dbReference>
<dbReference type="Gene3D" id="1.10.150.20">
    <property type="entry name" value="5' to 3' exonuclease, C-terminal subdomain"/>
    <property type="match status" value="1"/>
</dbReference>
<feature type="compositionally biased region" description="Gly residues" evidence="8">
    <location>
        <begin position="811"/>
        <end position="828"/>
    </location>
</feature>
<feature type="compositionally biased region" description="Low complexity" evidence="8">
    <location>
        <begin position="433"/>
        <end position="443"/>
    </location>
</feature>
<dbReference type="Proteomes" id="UP000747399">
    <property type="component" value="Unassembled WGS sequence"/>
</dbReference>
<feature type="domain" description="UmuC" evidence="9">
    <location>
        <begin position="171"/>
        <end position="231"/>
    </location>
</feature>
<dbReference type="PANTHER" id="PTHR45873:SF1">
    <property type="entry name" value="DNA POLYMERASE ETA"/>
    <property type="match status" value="1"/>
</dbReference>
<evidence type="ECO:0000313" key="10">
    <source>
        <dbReference type="EMBL" id="GIL54941.1"/>
    </source>
</evidence>
<evidence type="ECO:0000256" key="8">
    <source>
        <dbReference type="SAM" id="MobiDB-lite"/>
    </source>
</evidence>
<dbReference type="PANTHER" id="PTHR45873">
    <property type="entry name" value="DNA POLYMERASE ETA"/>
    <property type="match status" value="1"/>
</dbReference>
<name>A0A8J4B683_9CHLO</name>
<sequence length="858" mass="90867">MRVLSGLLGPGCLLEKASVDEAYLDVTPMVEEELQRLGPGAALESGPGHVGPQEVGGLFAAEHPEAWGYLPALEHDNYEDDGAGVGGADEDGAGGGYDGMTGAGKGDSSGGGAGAGAGAGSGGGVAGGSLSVELLAEARRVCEESLVVGGPLDLLNDTDRRLLAGAIIALRMRRAIRSELDFTCSAGVATNKLLAKVGSARNKPDKQTMVLPRGVPDLMQDMPLSKLRGLGGKLGASLEQHFGATNAGQVQQLPLEQLQRVLGERTGLWVSQVVRGQCSEPVTPKDKPKSLLSCKSFEPTRDLGDLGRWLAILAEELAQRSREDEAAHRRRARTLVLHYRGIGPRERSVRCPMPQHGREGPQPAVLAKAAMEMLRRQPDALPCSRLAIAATEFDDPPAAGAQAITHFFSAQLQQLSSAPQQQLPSRPPEQRLKQQQQQQPGQQRGREHQLTHEQSWRIEHSHQLKLDEHRQQNQEQQQQSHAIGLPGYRVGDEGGEELTTWQGDDEDEHTDMCAGVDSGEEYNEPYDGEINAGCDFIGYGEMTNLQGAPALVQNLVALPPQQVLQQQLQNRKELSAPQQAECQPLPRPCKRVRQGEMDVHGHGLLPRGQSQPTSRLPALQQSKEFWSLMGSGREQTCCDKEFVVEAGGAELGSGRATVYDASRSNAQADGRVDMAADGTAGRDDAEAAGAAGIAAAGDAQPHDVGSAANLAGDSNEGDLDTYYCEAMSASRRPPGTCQGGGRPTRSNSGTDLDPDLDPNSQPGAADLLSNVDLDEQRRILHDIELARLRSLGKSSGSGTGAASGFLEETGGRGGGPGRRGGGVGVTGRGRGRLSATRAPAKGQMRLTALLRPRPQNGS</sequence>
<evidence type="ECO:0000256" key="7">
    <source>
        <dbReference type="ARBA" id="ARBA00044975"/>
    </source>
</evidence>
<feature type="region of interest" description="Disordered" evidence="8">
    <location>
        <begin position="466"/>
        <end position="509"/>
    </location>
</feature>
<evidence type="ECO:0000256" key="6">
    <source>
        <dbReference type="ARBA" id="ARBA00023242"/>
    </source>
</evidence>
<protein>
    <recommendedName>
        <fullName evidence="7">DNA polymerase eta</fullName>
    </recommendedName>
</protein>
<feature type="region of interest" description="Disordered" evidence="8">
    <location>
        <begin position="415"/>
        <end position="454"/>
    </location>
</feature>
<dbReference type="Gene3D" id="3.30.70.270">
    <property type="match status" value="1"/>
</dbReference>
<dbReference type="Pfam" id="PF21704">
    <property type="entry name" value="POLH-Rev1_HhH"/>
    <property type="match status" value="1"/>
</dbReference>
<dbReference type="GO" id="GO:0009314">
    <property type="term" value="P:response to radiation"/>
    <property type="evidence" value="ECO:0007669"/>
    <property type="project" value="TreeGrafter"/>
</dbReference>
<evidence type="ECO:0000256" key="2">
    <source>
        <dbReference type="ARBA" id="ARBA00022679"/>
    </source>
</evidence>
<reference evidence="10" key="1">
    <citation type="journal article" date="2021" name="Proc. Natl. Acad. Sci. U.S.A.">
        <title>Three genomes in the algal genus Volvox reveal the fate of a haploid sex-determining region after a transition to homothallism.</title>
        <authorList>
            <person name="Yamamoto K."/>
            <person name="Hamaji T."/>
            <person name="Kawai-Toyooka H."/>
            <person name="Matsuzaki R."/>
            <person name="Takahashi F."/>
            <person name="Nishimura Y."/>
            <person name="Kawachi M."/>
            <person name="Noguchi H."/>
            <person name="Minakuchi Y."/>
            <person name="Umen J.G."/>
            <person name="Toyoda A."/>
            <person name="Nozaki H."/>
        </authorList>
    </citation>
    <scope>NUCLEOTIDE SEQUENCE</scope>
    <source>
        <strain evidence="10">NIES-3780</strain>
    </source>
</reference>
<dbReference type="GO" id="GO:0006281">
    <property type="term" value="P:DNA repair"/>
    <property type="evidence" value="ECO:0007669"/>
    <property type="project" value="UniProtKB-KW"/>
</dbReference>
<feature type="compositionally biased region" description="Acidic residues" evidence="8">
    <location>
        <begin position="78"/>
        <end position="92"/>
    </location>
</feature>
<dbReference type="InterPro" id="IPR017961">
    <property type="entry name" value="DNA_pol_Y-fam_little_finger"/>
</dbReference>
<dbReference type="InterPro" id="IPR043502">
    <property type="entry name" value="DNA/RNA_pol_sf"/>
</dbReference>
<dbReference type="AlphaFoldDB" id="A0A8J4B683"/>
<feature type="region of interest" description="Disordered" evidence="8">
    <location>
        <begin position="78"/>
        <end position="101"/>
    </location>
</feature>
<evidence type="ECO:0000259" key="9">
    <source>
        <dbReference type="PROSITE" id="PS50173"/>
    </source>
</evidence>
<dbReference type="InterPro" id="IPR001126">
    <property type="entry name" value="UmuC"/>
</dbReference>
<dbReference type="Pfam" id="PF00817">
    <property type="entry name" value="IMS"/>
    <property type="match status" value="1"/>
</dbReference>
<organism evidence="10 11">
    <name type="scientific">Volvox africanus</name>
    <dbReference type="NCBI Taxonomy" id="51714"/>
    <lineage>
        <taxon>Eukaryota</taxon>
        <taxon>Viridiplantae</taxon>
        <taxon>Chlorophyta</taxon>
        <taxon>core chlorophytes</taxon>
        <taxon>Chlorophyceae</taxon>
        <taxon>CS clade</taxon>
        <taxon>Chlamydomonadales</taxon>
        <taxon>Volvocaceae</taxon>
        <taxon>Volvox</taxon>
    </lineage>
</organism>
<evidence type="ECO:0000256" key="5">
    <source>
        <dbReference type="ARBA" id="ARBA00023204"/>
    </source>
</evidence>
<evidence type="ECO:0000256" key="1">
    <source>
        <dbReference type="ARBA" id="ARBA00004123"/>
    </source>
</evidence>
<evidence type="ECO:0000256" key="3">
    <source>
        <dbReference type="ARBA" id="ARBA00022723"/>
    </source>
</evidence>
<dbReference type="SUPFAM" id="SSF100879">
    <property type="entry name" value="Lesion bypass DNA polymerase (Y-family), little finger domain"/>
    <property type="match status" value="1"/>
</dbReference>
<accession>A0A8J4B683</accession>
<dbReference type="InterPro" id="IPR052230">
    <property type="entry name" value="DNA_polymerase_eta"/>
</dbReference>
<dbReference type="FunFam" id="1.10.150.20:FF:000014">
    <property type="entry name" value="Polymerase (DNA directed), eta"/>
    <property type="match status" value="1"/>
</dbReference>